<dbReference type="Pfam" id="PF12669">
    <property type="entry name" value="FeoB_associated"/>
    <property type="match status" value="1"/>
</dbReference>
<proteinExistence type="predicted"/>
<dbReference type="GeneID" id="57091624"/>
<evidence type="ECO:0008006" key="4">
    <source>
        <dbReference type="Google" id="ProtNLM"/>
    </source>
</evidence>
<keyword evidence="1" id="KW-0472">Membrane</keyword>
<evidence type="ECO:0000256" key="1">
    <source>
        <dbReference type="SAM" id="Phobius"/>
    </source>
</evidence>
<evidence type="ECO:0000313" key="2">
    <source>
        <dbReference type="EMBL" id="GAN37763.1"/>
    </source>
</evidence>
<name>A0A0C9QH19_LACPA</name>
<evidence type="ECO:0000313" key="3">
    <source>
        <dbReference type="Proteomes" id="UP000032552"/>
    </source>
</evidence>
<feature type="transmembrane region" description="Helical" evidence="1">
    <location>
        <begin position="6"/>
        <end position="23"/>
    </location>
</feature>
<accession>A0A0C9QH19</accession>
<dbReference type="AlphaFoldDB" id="A0A0C9QH19"/>
<keyword evidence="1" id="KW-1133">Transmembrane helix</keyword>
<dbReference type="Proteomes" id="UP000032552">
    <property type="component" value="Unassembled WGS sequence"/>
</dbReference>
<dbReference type="EMBL" id="BAYM01000248">
    <property type="protein sequence ID" value="GAN37763.1"/>
    <property type="molecule type" value="Genomic_DNA"/>
</dbReference>
<dbReference type="RefSeq" id="WP_003566823.1">
    <property type="nucleotide sequence ID" value="NZ_BAYM01000248.1"/>
</dbReference>
<comment type="caution">
    <text evidence="2">The sequence shown here is derived from an EMBL/GenBank/DDBJ whole genome shotgun (WGS) entry which is preliminary data.</text>
</comment>
<sequence length="55" mass="6064">MATWIIGGIVVLIIAVVAYRTFFKKNKAGCSQCEEVGCPLIDHAKMVQANNRRKA</sequence>
<reference evidence="3" key="1">
    <citation type="submission" date="2014-05" db="EMBL/GenBank/DDBJ databases">
        <title>Whole genome sequencing of Lactobacillus casei NRIC0644.</title>
        <authorList>
            <person name="Atarashi H."/>
            <person name="Yoshida Y."/>
            <person name="Fujimura S."/>
            <person name="Tanaka N."/>
            <person name="Shiwa Y."/>
            <person name="Yoshikawa H."/>
            <person name="Okada S."/>
            <person name="Nakagawa J."/>
        </authorList>
    </citation>
    <scope>NUCLEOTIDE SEQUENCE [LARGE SCALE GENOMIC DNA]</scope>
    <source>
        <strain evidence="3">NRIC0644</strain>
    </source>
</reference>
<organism evidence="2 3">
    <name type="scientific">Lacticaseibacillus paracasei NRIC 0644</name>
    <dbReference type="NCBI Taxonomy" id="1435038"/>
    <lineage>
        <taxon>Bacteria</taxon>
        <taxon>Bacillati</taxon>
        <taxon>Bacillota</taxon>
        <taxon>Bacilli</taxon>
        <taxon>Lactobacillales</taxon>
        <taxon>Lactobacillaceae</taxon>
        <taxon>Lacticaseibacillus</taxon>
    </lineage>
</organism>
<keyword evidence="1" id="KW-0812">Transmembrane</keyword>
<gene>
    <name evidence="2" type="ORF">LC0644_2352</name>
</gene>
<protein>
    <recommendedName>
        <fullName evidence="4">Virus attachment protein p12 family protein</fullName>
    </recommendedName>
</protein>